<dbReference type="AlphaFoldDB" id="A0A835MDS5"/>
<evidence type="ECO:0000313" key="1">
    <source>
        <dbReference type="EMBL" id="KAF9623379.1"/>
    </source>
</evidence>
<name>A0A835MDS5_9MAGN</name>
<accession>A0A835MDS5</accession>
<dbReference type="OrthoDB" id="1292523at2759"/>
<feature type="non-terminal residue" evidence="1">
    <location>
        <position position="1"/>
    </location>
</feature>
<comment type="caution">
    <text evidence="1">The sequence shown here is derived from an EMBL/GenBank/DDBJ whole genome shotgun (WGS) entry which is preliminary data.</text>
</comment>
<proteinExistence type="predicted"/>
<dbReference type="EMBL" id="JADFTS010000001">
    <property type="protein sequence ID" value="KAF9623379.1"/>
    <property type="molecule type" value="Genomic_DNA"/>
</dbReference>
<evidence type="ECO:0000313" key="2">
    <source>
        <dbReference type="Proteomes" id="UP000631114"/>
    </source>
</evidence>
<keyword evidence="2" id="KW-1185">Reference proteome</keyword>
<gene>
    <name evidence="1" type="ORF">IFM89_001299</name>
</gene>
<dbReference type="Proteomes" id="UP000631114">
    <property type="component" value="Unassembled WGS sequence"/>
</dbReference>
<organism evidence="1 2">
    <name type="scientific">Coptis chinensis</name>
    <dbReference type="NCBI Taxonomy" id="261450"/>
    <lineage>
        <taxon>Eukaryota</taxon>
        <taxon>Viridiplantae</taxon>
        <taxon>Streptophyta</taxon>
        <taxon>Embryophyta</taxon>
        <taxon>Tracheophyta</taxon>
        <taxon>Spermatophyta</taxon>
        <taxon>Magnoliopsida</taxon>
        <taxon>Ranunculales</taxon>
        <taxon>Ranunculaceae</taxon>
        <taxon>Coptidoideae</taxon>
        <taxon>Coptis</taxon>
    </lineage>
</organism>
<reference evidence="1 2" key="1">
    <citation type="submission" date="2020-10" db="EMBL/GenBank/DDBJ databases">
        <title>The Coptis chinensis genome and diversification of protoberbering-type alkaloids.</title>
        <authorList>
            <person name="Wang B."/>
            <person name="Shu S."/>
            <person name="Song C."/>
            <person name="Liu Y."/>
        </authorList>
    </citation>
    <scope>NUCLEOTIDE SEQUENCE [LARGE SCALE GENOMIC DNA]</scope>
    <source>
        <strain evidence="1">HL-2020</strain>
        <tissue evidence="1">Leaf</tissue>
    </source>
</reference>
<protein>
    <submittedName>
        <fullName evidence="1">Uncharacterized protein</fullName>
    </submittedName>
</protein>
<sequence>AMIMDDRSCPMTVLVDEIRMNLGVHFYKFRTTADAWSLKFESLTPLATSLLRDNISRWVSRVHACKAISVNHHSGRGGTYHTFVDQYFTTDMWKRTYAEVWKGILSREQWDIKCDDERILPPEGKRQAGRPPTVRMKFWPSQRSKQERHCTMFGEKGHNKRICKNFVDDKGATVRPSNVPATNKTFPI</sequence>